<feature type="signal peptide" evidence="1">
    <location>
        <begin position="1"/>
        <end position="27"/>
    </location>
</feature>
<dbReference type="Proteomes" id="UP000515480">
    <property type="component" value="Chromosome"/>
</dbReference>
<feature type="chain" id="PRO_5028888328" evidence="1">
    <location>
        <begin position="28"/>
        <end position="140"/>
    </location>
</feature>
<dbReference type="KEGG" id="stim:H1B31_07915"/>
<organism evidence="2 3">
    <name type="scientific">Selenomonas timonae</name>
    <dbReference type="NCBI Taxonomy" id="2754044"/>
    <lineage>
        <taxon>Bacteria</taxon>
        <taxon>Bacillati</taxon>
        <taxon>Bacillota</taxon>
        <taxon>Negativicutes</taxon>
        <taxon>Selenomonadales</taxon>
        <taxon>Selenomonadaceae</taxon>
        <taxon>Selenomonas</taxon>
    </lineage>
</organism>
<dbReference type="RefSeq" id="WP_185979918.1">
    <property type="nucleotide sequence ID" value="NZ_CP060204.1"/>
</dbReference>
<proteinExistence type="predicted"/>
<dbReference type="EMBL" id="CP060204">
    <property type="protein sequence ID" value="QNH53801.1"/>
    <property type="molecule type" value="Genomic_DNA"/>
</dbReference>
<evidence type="ECO:0000313" key="3">
    <source>
        <dbReference type="Proteomes" id="UP000515480"/>
    </source>
</evidence>
<dbReference type="AlphaFoldDB" id="A0A7G7VI58"/>
<keyword evidence="1" id="KW-0732">Signal</keyword>
<reference evidence="2 3" key="1">
    <citation type="submission" date="2020-07" db="EMBL/GenBank/DDBJ databases">
        <title>Complete genome and description of Selenomonas timonensis sp. nov., a new bacterium isolated from a gingivitis subject.</title>
        <authorList>
            <person name="Antezack A."/>
        </authorList>
    </citation>
    <scope>NUCLEOTIDE SEQUENCE [LARGE SCALE GENOMIC DNA]</scope>
    <source>
        <strain evidence="2 3">Marseille-Q3039</strain>
    </source>
</reference>
<sequence length="140" mass="15261">MKLWKIFMMAGAFVSLLLLSAGGIASAALYNGDIPETRFTVADTGEYVLKRYAWEVGNIEDVLISDGDMLSLPLSMPKPPTEIVPERYIIVSYIDPSSPFTAGGGDVFSYDTETGIFTLYEPNKNTPWASYASSGTIESK</sequence>
<gene>
    <name evidence="2" type="ORF">H1B31_07915</name>
</gene>
<name>A0A7G7VI58_9FIRM</name>
<evidence type="ECO:0000313" key="2">
    <source>
        <dbReference type="EMBL" id="QNH53801.1"/>
    </source>
</evidence>
<keyword evidence="3" id="KW-1185">Reference proteome</keyword>
<evidence type="ECO:0000256" key="1">
    <source>
        <dbReference type="SAM" id="SignalP"/>
    </source>
</evidence>
<protein>
    <submittedName>
        <fullName evidence="2">Uncharacterized protein</fullName>
    </submittedName>
</protein>
<accession>A0A7G7VI58</accession>